<sequence length="211" mass="25002">MNKKDIIAKLKDFFHQEISRFDLYEWAKDLKSQIIEGDELLYINNFSLFPFINELAIHPDISEAIKDREIKKYIDILEGHKFFNYFCYTQIPKEYVSISVKELKDSLELYSLDKLSSKKFYSIKTNLEHQKMKLNNDYIPDILYNSLINHIVSLPLKQGLDSDANLCFVDEIKIETVMQRMYNLISYLNGDKEFAVDVHFRDGENQVFVIM</sequence>
<evidence type="ECO:0000313" key="1">
    <source>
        <dbReference type="EMBL" id="TCL53535.1"/>
    </source>
</evidence>
<accession>A0A4R1QMR8</accession>
<gene>
    <name evidence="1" type="ORF">EDC14_10821</name>
</gene>
<reference evidence="1 2" key="1">
    <citation type="submission" date="2019-03" db="EMBL/GenBank/DDBJ databases">
        <title>Genomic Encyclopedia of Type Strains, Phase IV (KMG-IV): sequencing the most valuable type-strain genomes for metagenomic binning, comparative biology and taxonomic classification.</title>
        <authorList>
            <person name="Goeker M."/>
        </authorList>
    </citation>
    <scope>NUCLEOTIDE SEQUENCE [LARGE SCALE GENOMIC DNA]</scope>
    <source>
        <strain evidence="1 2">LX-B</strain>
    </source>
</reference>
<dbReference type="AlphaFoldDB" id="A0A4R1QMR8"/>
<dbReference type="EMBL" id="SLUN01000082">
    <property type="protein sequence ID" value="TCL53535.1"/>
    <property type="molecule type" value="Genomic_DNA"/>
</dbReference>
<proteinExistence type="predicted"/>
<name>A0A4R1QMR8_HYDET</name>
<organism evidence="1 2">
    <name type="scientific">Hydrogenispora ethanolica</name>
    <dbReference type="NCBI Taxonomy" id="1082276"/>
    <lineage>
        <taxon>Bacteria</taxon>
        <taxon>Bacillati</taxon>
        <taxon>Bacillota</taxon>
        <taxon>Hydrogenispora</taxon>
    </lineage>
</organism>
<comment type="caution">
    <text evidence="1">The sequence shown here is derived from an EMBL/GenBank/DDBJ whole genome shotgun (WGS) entry which is preliminary data.</text>
</comment>
<evidence type="ECO:0000313" key="2">
    <source>
        <dbReference type="Proteomes" id="UP000295008"/>
    </source>
</evidence>
<dbReference type="OrthoDB" id="9760715at2"/>
<protein>
    <submittedName>
        <fullName evidence="1">Uncharacterized protein</fullName>
    </submittedName>
</protein>
<keyword evidence="2" id="KW-1185">Reference proteome</keyword>
<dbReference type="Proteomes" id="UP000295008">
    <property type="component" value="Unassembled WGS sequence"/>
</dbReference>
<dbReference type="RefSeq" id="WP_132018385.1">
    <property type="nucleotide sequence ID" value="NZ_SLUN01000082.1"/>
</dbReference>